<comment type="caution">
    <text evidence="1">The sequence shown here is derived from an EMBL/GenBank/DDBJ whole genome shotgun (WGS) entry which is preliminary data.</text>
</comment>
<proteinExistence type="predicted"/>
<name>A0A9X1SH19_9BACT</name>
<keyword evidence="2" id="KW-1185">Reference proteome</keyword>
<dbReference type="RefSeq" id="WP_230220704.1">
    <property type="nucleotide sequence ID" value="NZ_JAJKFT010000010.1"/>
</dbReference>
<gene>
    <name evidence="1" type="ORF">LOC68_16370</name>
</gene>
<dbReference type="EMBL" id="JAJKFT010000010">
    <property type="protein sequence ID" value="MCC9629968.1"/>
    <property type="molecule type" value="Genomic_DNA"/>
</dbReference>
<reference evidence="1" key="1">
    <citation type="submission" date="2021-11" db="EMBL/GenBank/DDBJ databases">
        <title>Genome sequence.</title>
        <authorList>
            <person name="Sun Q."/>
        </authorList>
    </citation>
    <scope>NUCLEOTIDE SEQUENCE</scope>
    <source>
        <strain evidence="1">JC732</strain>
    </source>
</reference>
<protein>
    <submittedName>
        <fullName evidence="1">Uncharacterized protein</fullName>
    </submittedName>
</protein>
<dbReference type="Proteomes" id="UP001139103">
    <property type="component" value="Unassembled WGS sequence"/>
</dbReference>
<accession>A0A9X1SH19</accession>
<dbReference type="AlphaFoldDB" id="A0A9X1SH19"/>
<evidence type="ECO:0000313" key="2">
    <source>
        <dbReference type="Proteomes" id="UP001139103"/>
    </source>
</evidence>
<evidence type="ECO:0000313" key="1">
    <source>
        <dbReference type="EMBL" id="MCC9629968.1"/>
    </source>
</evidence>
<organism evidence="1 2">
    <name type="scientific">Blastopirellula sediminis</name>
    <dbReference type="NCBI Taxonomy" id="2894196"/>
    <lineage>
        <taxon>Bacteria</taxon>
        <taxon>Pseudomonadati</taxon>
        <taxon>Planctomycetota</taxon>
        <taxon>Planctomycetia</taxon>
        <taxon>Pirellulales</taxon>
        <taxon>Pirellulaceae</taxon>
        <taxon>Blastopirellula</taxon>
    </lineage>
</organism>
<sequence length="104" mass="11783">MLRRQFLRLVSVGFALCVGLFVMPLRAASGTPSLLDTLDKGLKARRPEDFNFIIIVVDLVARDILTRAEVMACFDYARRRDLNQPMRYFVPAIKIQAKKAGVNL</sequence>